<feature type="domain" description="Kinesin-like protein KIF6/9 C-terminal" evidence="3">
    <location>
        <begin position="12"/>
        <end position="85"/>
    </location>
</feature>
<feature type="region of interest" description="Disordered" evidence="2">
    <location>
        <begin position="87"/>
        <end position="157"/>
    </location>
</feature>
<name>A0AA40HW41_CNENI</name>
<feature type="coiled-coil region" evidence="1">
    <location>
        <begin position="31"/>
        <end position="68"/>
    </location>
</feature>
<accession>A0AA40HW41</accession>
<proteinExistence type="predicted"/>
<dbReference type="Pfam" id="PF23735">
    <property type="entry name" value="KIF9"/>
    <property type="match status" value="1"/>
</dbReference>
<protein>
    <recommendedName>
        <fullName evidence="3">Kinesin-like protein KIF6/9 C-terminal domain-containing protein</fullName>
    </recommendedName>
</protein>
<organism evidence="4 5">
    <name type="scientific">Cnephaeus nilssonii</name>
    <name type="common">Northern bat</name>
    <name type="synonym">Eptesicus nilssonii</name>
    <dbReference type="NCBI Taxonomy" id="3371016"/>
    <lineage>
        <taxon>Eukaryota</taxon>
        <taxon>Metazoa</taxon>
        <taxon>Chordata</taxon>
        <taxon>Craniata</taxon>
        <taxon>Vertebrata</taxon>
        <taxon>Euteleostomi</taxon>
        <taxon>Mammalia</taxon>
        <taxon>Eutheria</taxon>
        <taxon>Laurasiatheria</taxon>
        <taxon>Chiroptera</taxon>
        <taxon>Yangochiroptera</taxon>
        <taxon>Vespertilionidae</taxon>
        <taxon>Cnephaeus</taxon>
    </lineage>
</organism>
<gene>
    <name evidence="4" type="ORF">QTO34_001565</name>
</gene>
<keyword evidence="1" id="KW-0175">Coiled coil</keyword>
<evidence type="ECO:0000256" key="1">
    <source>
        <dbReference type="SAM" id="Coils"/>
    </source>
</evidence>
<dbReference type="Proteomes" id="UP001177744">
    <property type="component" value="Unassembled WGS sequence"/>
</dbReference>
<comment type="caution">
    <text evidence="4">The sequence shown here is derived from an EMBL/GenBank/DDBJ whole genome shotgun (WGS) entry which is preliminary data.</text>
</comment>
<sequence>MRSQTLLGHFTGIAENMPVPAVPDLHEEKLRSQLEEEKRRYKTMFTRLKALKVEIEHLQLLMDRAKVKLQKEFEAWWAAEASSLQETPSVTRSRCPPGPDPSRRGPRFSLTKARECQENPALASPHPAQPRADGCSYLPDDSIPERRASSVPLTGDSQTDSDILAFIKARQNVLQKKWPQGPHPLCSPGKAGASSEAEGSRNALQVLRPRDWPGAHLHVPGLCILLEKAPRGSIRSPQTGQRVGSLAAPARLGRASPLFQVRFLARSSPHRRVSGGLAPGESLAGNPVLLQVWPRQ</sequence>
<dbReference type="EMBL" id="JAULJE010000010">
    <property type="protein sequence ID" value="KAK1338449.1"/>
    <property type="molecule type" value="Genomic_DNA"/>
</dbReference>
<evidence type="ECO:0000313" key="5">
    <source>
        <dbReference type="Proteomes" id="UP001177744"/>
    </source>
</evidence>
<reference evidence="4" key="1">
    <citation type="submission" date="2023-06" db="EMBL/GenBank/DDBJ databases">
        <title>Reference genome for the Northern bat (Eptesicus nilssonii), a most northern bat species.</title>
        <authorList>
            <person name="Laine V.N."/>
            <person name="Pulliainen A.T."/>
            <person name="Lilley T.M."/>
        </authorList>
    </citation>
    <scope>NUCLEOTIDE SEQUENCE</scope>
    <source>
        <strain evidence="4">BLF_Eptnil</strain>
        <tissue evidence="4">Kidney</tissue>
    </source>
</reference>
<evidence type="ECO:0000256" key="2">
    <source>
        <dbReference type="SAM" id="MobiDB-lite"/>
    </source>
</evidence>
<evidence type="ECO:0000313" key="4">
    <source>
        <dbReference type="EMBL" id="KAK1338449.1"/>
    </source>
</evidence>
<evidence type="ECO:0000259" key="3">
    <source>
        <dbReference type="Pfam" id="PF23735"/>
    </source>
</evidence>
<dbReference type="InterPro" id="IPR056524">
    <property type="entry name" value="KIF6/9_C"/>
</dbReference>
<dbReference type="AlphaFoldDB" id="A0AA40HW41"/>
<keyword evidence="5" id="KW-1185">Reference proteome</keyword>
<feature type="region of interest" description="Disordered" evidence="2">
    <location>
        <begin position="178"/>
        <end position="197"/>
    </location>
</feature>